<dbReference type="Proteomes" id="UP001221757">
    <property type="component" value="Unassembled WGS sequence"/>
</dbReference>
<name>A0AAD7GN56_MYCRO</name>
<evidence type="ECO:0008006" key="5">
    <source>
        <dbReference type="Google" id="ProtNLM"/>
    </source>
</evidence>
<gene>
    <name evidence="3" type="ORF">B0H17DRAFT_422822</name>
</gene>
<dbReference type="AlphaFoldDB" id="A0AAD7GN56"/>
<feature type="region of interest" description="Disordered" evidence="1">
    <location>
        <begin position="36"/>
        <end position="59"/>
    </location>
</feature>
<evidence type="ECO:0000256" key="2">
    <source>
        <dbReference type="SAM" id="SignalP"/>
    </source>
</evidence>
<accession>A0AAD7GN56</accession>
<evidence type="ECO:0000256" key="1">
    <source>
        <dbReference type="SAM" id="MobiDB-lite"/>
    </source>
</evidence>
<keyword evidence="4" id="KW-1185">Reference proteome</keyword>
<feature type="signal peptide" evidence="2">
    <location>
        <begin position="1"/>
        <end position="18"/>
    </location>
</feature>
<sequence>MFVLIKCWFFLPYFSFYAAPSTFSLHSNLEKRQSSRASESVLDDPEGASRSSELDPRKSIMPLDSFAPRPSCFGLAKSEAERALLTAVVSDASVDRPFRTCNTLSHPIVANLRRASTVIICTFARAYGQVFKTGRSLFINFKLFAPNQHLD</sequence>
<comment type="caution">
    <text evidence="3">The sequence shown here is derived from an EMBL/GenBank/DDBJ whole genome shotgun (WGS) entry which is preliminary data.</text>
</comment>
<feature type="chain" id="PRO_5042048028" description="Secreted protein" evidence="2">
    <location>
        <begin position="19"/>
        <end position="151"/>
    </location>
</feature>
<proteinExistence type="predicted"/>
<organism evidence="3 4">
    <name type="scientific">Mycena rosella</name>
    <name type="common">Pink bonnet</name>
    <name type="synonym">Agaricus rosellus</name>
    <dbReference type="NCBI Taxonomy" id="1033263"/>
    <lineage>
        <taxon>Eukaryota</taxon>
        <taxon>Fungi</taxon>
        <taxon>Dikarya</taxon>
        <taxon>Basidiomycota</taxon>
        <taxon>Agaricomycotina</taxon>
        <taxon>Agaricomycetes</taxon>
        <taxon>Agaricomycetidae</taxon>
        <taxon>Agaricales</taxon>
        <taxon>Marasmiineae</taxon>
        <taxon>Mycenaceae</taxon>
        <taxon>Mycena</taxon>
    </lineage>
</organism>
<dbReference type="EMBL" id="JARKIE010000037">
    <property type="protein sequence ID" value="KAJ7695667.1"/>
    <property type="molecule type" value="Genomic_DNA"/>
</dbReference>
<evidence type="ECO:0000313" key="3">
    <source>
        <dbReference type="EMBL" id="KAJ7695667.1"/>
    </source>
</evidence>
<protein>
    <recommendedName>
        <fullName evidence="5">Secreted protein</fullName>
    </recommendedName>
</protein>
<reference evidence="3" key="1">
    <citation type="submission" date="2023-03" db="EMBL/GenBank/DDBJ databases">
        <title>Massive genome expansion in bonnet fungi (Mycena s.s.) driven by repeated elements and novel gene families across ecological guilds.</title>
        <authorList>
            <consortium name="Lawrence Berkeley National Laboratory"/>
            <person name="Harder C.B."/>
            <person name="Miyauchi S."/>
            <person name="Viragh M."/>
            <person name="Kuo A."/>
            <person name="Thoen E."/>
            <person name="Andreopoulos B."/>
            <person name="Lu D."/>
            <person name="Skrede I."/>
            <person name="Drula E."/>
            <person name="Henrissat B."/>
            <person name="Morin E."/>
            <person name="Kohler A."/>
            <person name="Barry K."/>
            <person name="LaButti K."/>
            <person name="Morin E."/>
            <person name="Salamov A."/>
            <person name="Lipzen A."/>
            <person name="Mereny Z."/>
            <person name="Hegedus B."/>
            <person name="Baldrian P."/>
            <person name="Stursova M."/>
            <person name="Weitz H."/>
            <person name="Taylor A."/>
            <person name="Grigoriev I.V."/>
            <person name="Nagy L.G."/>
            <person name="Martin F."/>
            <person name="Kauserud H."/>
        </authorList>
    </citation>
    <scope>NUCLEOTIDE SEQUENCE</scope>
    <source>
        <strain evidence="3">CBHHK067</strain>
    </source>
</reference>
<evidence type="ECO:0000313" key="4">
    <source>
        <dbReference type="Proteomes" id="UP001221757"/>
    </source>
</evidence>
<keyword evidence="2" id="KW-0732">Signal</keyword>